<reference evidence="5 7" key="1">
    <citation type="submission" date="2013-04" db="EMBL/GenBank/DDBJ databases">
        <title>The Genome Sequence of Bacteroides massiliensis dnLKV3.</title>
        <authorList>
            <consortium name="The Broad Institute Genomics Platform"/>
            <consortium name="The Broad Institute Genome Sequencing Center for Infectious Disease"/>
            <person name="Earl A."/>
            <person name="Xavier R."/>
            <person name="Kuhn K."/>
            <person name="Stappenbeck T."/>
            <person name="Walker B."/>
            <person name="Young S."/>
            <person name="Zeng Q."/>
            <person name="Gargeya S."/>
            <person name="Fitzgerald M."/>
            <person name="Haas B."/>
            <person name="Abouelleil A."/>
            <person name="Allen A.W."/>
            <person name="Alvarado L."/>
            <person name="Arachchi H.M."/>
            <person name="Berlin A.M."/>
            <person name="Chapman S.B."/>
            <person name="Gainer-Dewar J."/>
            <person name="Goldberg J."/>
            <person name="Griggs A."/>
            <person name="Gujja S."/>
            <person name="Hansen M."/>
            <person name="Howarth C."/>
            <person name="Imamovic A."/>
            <person name="Ireland A."/>
            <person name="Larimer J."/>
            <person name="McCowan C."/>
            <person name="Murphy C."/>
            <person name="Pearson M."/>
            <person name="Poon T.W."/>
            <person name="Priest M."/>
            <person name="Roberts A."/>
            <person name="Saif S."/>
            <person name="Shea T."/>
            <person name="Sisk P."/>
            <person name="Sykes S."/>
            <person name="Wortman J."/>
            <person name="Nusbaum C."/>
            <person name="Birren B."/>
        </authorList>
    </citation>
    <scope>NUCLEOTIDE SEQUENCE [LARGE SCALE GENOMIC DNA]</scope>
    <source>
        <strain evidence="5">DnLKV3</strain>
        <strain evidence="7">dnLKV3</strain>
    </source>
</reference>
<keyword evidence="3" id="KW-0812">Transmembrane</keyword>
<feature type="domain" description="OmpR/PhoB-type" evidence="4">
    <location>
        <begin position="227"/>
        <end position="329"/>
    </location>
</feature>
<dbReference type="RefSeq" id="WP_016275627.1">
    <property type="nucleotide sequence ID" value="NZ_CAOOJZ010000012.1"/>
</dbReference>
<dbReference type="PROSITE" id="PS51755">
    <property type="entry name" value="OMPR_PHOB"/>
    <property type="match status" value="1"/>
</dbReference>
<dbReference type="SMART" id="SM00862">
    <property type="entry name" value="Trans_reg_C"/>
    <property type="match status" value="1"/>
</dbReference>
<dbReference type="GeneID" id="82155004"/>
<dbReference type="STRING" id="1235788.C802_01207"/>
<keyword evidence="3" id="KW-0472">Membrane</keyword>
<dbReference type="CDD" id="cd00383">
    <property type="entry name" value="trans_reg_C"/>
    <property type="match status" value="1"/>
</dbReference>
<dbReference type="GO" id="GO:0000160">
    <property type="term" value="P:phosphorelay signal transduction system"/>
    <property type="evidence" value="ECO:0007669"/>
    <property type="project" value="InterPro"/>
</dbReference>
<name>R9I8W0_9BACT</name>
<gene>
    <name evidence="5" type="ORF">C802_01207</name>
    <name evidence="6" type="ORF">E5339_08570</name>
</gene>
<dbReference type="OrthoDB" id="1046102at2"/>
<evidence type="ECO:0000256" key="1">
    <source>
        <dbReference type="ARBA" id="ARBA00023125"/>
    </source>
</evidence>
<dbReference type="Proteomes" id="UP000310760">
    <property type="component" value="Unassembled WGS sequence"/>
</dbReference>
<evidence type="ECO:0000313" key="5">
    <source>
        <dbReference type="EMBL" id="EOS13369.1"/>
    </source>
</evidence>
<dbReference type="PATRIC" id="fig|1235788.3.peg.1236"/>
<feature type="DNA-binding region" description="OmpR/PhoB-type" evidence="2">
    <location>
        <begin position="227"/>
        <end position="329"/>
    </location>
</feature>
<proteinExistence type="predicted"/>
<keyword evidence="1 2" id="KW-0238">DNA-binding</keyword>
<evidence type="ECO:0000313" key="7">
    <source>
        <dbReference type="Proteomes" id="UP000014200"/>
    </source>
</evidence>
<feature type="transmembrane region" description="Helical" evidence="3">
    <location>
        <begin position="7"/>
        <end position="28"/>
    </location>
</feature>
<organism evidence="5 7">
    <name type="scientific">Phocaeicola sartorii</name>
    <dbReference type="NCBI Taxonomy" id="671267"/>
    <lineage>
        <taxon>Bacteria</taxon>
        <taxon>Pseudomonadati</taxon>
        <taxon>Bacteroidota</taxon>
        <taxon>Bacteroidia</taxon>
        <taxon>Bacteroidales</taxon>
        <taxon>Bacteroidaceae</taxon>
        <taxon>Phocaeicola</taxon>
    </lineage>
</organism>
<comment type="caution">
    <text evidence="5">The sequence shown here is derived from an EMBL/GenBank/DDBJ whole genome shotgun (WGS) entry which is preliminary data.</text>
</comment>
<evidence type="ECO:0000313" key="6">
    <source>
        <dbReference type="EMBL" id="TGY70735.1"/>
    </source>
</evidence>
<evidence type="ECO:0000313" key="8">
    <source>
        <dbReference type="Proteomes" id="UP000310760"/>
    </source>
</evidence>
<dbReference type="GO" id="GO:0003677">
    <property type="term" value="F:DNA binding"/>
    <property type="evidence" value="ECO:0007669"/>
    <property type="project" value="UniProtKB-UniRule"/>
</dbReference>
<dbReference type="EMBL" id="SRYJ01000016">
    <property type="protein sequence ID" value="TGY70735.1"/>
    <property type="molecule type" value="Genomic_DNA"/>
</dbReference>
<feature type="transmembrane region" description="Helical" evidence="3">
    <location>
        <begin position="190"/>
        <end position="208"/>
    </location>
</feature>
<evidence type="ECO:0000256" key="3">
    <source>
        <dbReference type="SAM" id="Phobius"/>
    </source>
</evidence>
<evidence type="ECO:0000256" key="2">
    <source>
        <dbReference type="PROSITE-ProRule" id="PRU01091"/>
    </source>
</evidence>
<dbReference type="SUPFAM" id="SSF46894">
    <property type="entry name" value="C-terminal effector domain of the bipartite response regulators"/>
    <property type="match status" value="1"/>
</dbReference>
<dbReference type="EMBL" id="ASSP01000009">
    <property type="protein sequence ID" value="EOS13369.1"/>
    <property type="molecule type" value="Genomic_DNA"/>
</dbReference>
<dbReference type="Pfam" id="PF00486">
    <property type="entry name" value="Trans_reg_C"/>
    <property type="match status" value="1"/>
</dbReference>
<dbReference type="Proteomes" id="UP000014200">
    <property type="component" value="Unassembled WGS sequence"/>
</dbReference>
<reference evidence="6 8" key="2">
    <citation type="submission" date="2019-04" db="EMBL/GenBank/DDBJ databases">
        <title>Microbes associate with the intestines of laboratory mice.</title>
        <authorList>
            <person name="Navarre W."/>
            <person name="Wong E."/>
            <person name="Huang K."/>
            <person name="Tropini C."/>
            <person name="Ng K."/>
            <person name="Yu B."/>
        </authorList>
    </citation>
    <scope>NUCLEOTIDE SEQUENCE [LARGE SCALE GENOMIC DNA]</scope>
    <source>
        <strain evidence="6 8">NM22_B1</strain>
    </source>
</reference>
<sequence>MTNARKSTIAATILAIAISIFFIGDAILESGEEVIQAQMQDALKETITIDFHRRKNEKMKSKEKPLGRKVKHAKIIGDNGLETIVFRDSVEEYLADQWTIQYILAEIHPINPNDFNTLFNKELNKRGIPCQTGIIYQQKKKPQQIGGDLYTFPNSITTRSVMLDAKNTTSVQAWANCSLITILKHASKKIGIYVVLCLAATALLLSSYKEKKKKAKAEKRTANIVTEDTPPIQKGIRTDKSEQKIYIDDKECVTTDSGFKIMQLLIDSPNHFASKEEIILRLWPKNDKLNHNTMNNRMNGHINTLRRSLQDFPGYQIETEHSKGYYLIIPSSDETPTTA</sequence>
<dbReference type="HOGENOM" id="CLU_072258_0_0_10"/>
<dbReference type="InterPro" id="IPR036388">
    <property type="entry name" value="WH-like_DNA-bd_sf"/>
</dbReference>
<dbReference type="Gene3D" id="1.10.10.10">
    <property type="entry name" value="Winged helix-like DNA-binding domain superfamily/Winged helix DNA-binding domain"/>
    <property type="match status" value="1"/>
</dbReference>
<dbReference type="InterPro" id="IPR016032">
    <property type="entry name" value="Sig_transdc_resp-reg_C-effctor"/>
</dbReference>
<protein>
    <submittedName>
        <fullName evidence="6">Winged helix family transcriptional regulator</fullName>
    </submittedName>
</protein>
<keyword evidence="7" id="KW-1185">Reference proteome</keyword>
<dbReference type="GO" id="GO:0006355">
    <property type="term" value="P:regulation of DNA-templated transcription"/>
    <property type="evidence" value="ECO:0007669"/>
    <property type="project" value="InterPro"/>
</dbReference>
<keyword evidence="3" id="KW-1133">Transmembrane helix</keyword>
<dbReference type="InterPro" id="IPR001867">
    <property type="entry name" value="OmpR/PhoB-type_DNA-bd"/>
</dbReference>
<dbReference type="AlphaFoldDB" id="R9I8W0"/>
<accession>R9I8W0</accession>
<evidence type="ECO:0000259" key="4">
    <source>
        <dbReference type="PROSITE" id="PS51755"/>
    </source>
</evidence>